<organism evidence="4">
    <name type="scientific">Perkinsus marinus (strain ATCC 50983 / TXsc)</name>
    <dbReference type="NCBI Taxonomy" id="423536"/>
    <lineage>
        <taxon>Eukaryota</taxon>
        <taxon>Sar</taxon>
        <taxon>Alveolata</taxon>
        <taxon>Perkinsozoa</taxon>
        <taxon>Perkinsea</taxon>
        <taxon>Perkinsida</taxon>
        <taxon>Perkinsidae</taxon>
        <taxon>Perkinsus</taxon>
    </lineage>
</organism>
<evidence type="ECO:0000313" key="4">
    <source>
        <dbReference type="Proteomes" id="UP000007800"/>
    </source>
</evidence>
<feature type="compositionally biased region" description="Low complexity" evidence="1">
    <location>
        <begin position="438"/>
        <end position="449"/>
    </location>
</feature>
<dbReference type="GO" id="GO:0003676">
    <property type="term" value="F:nucleic acid binding"/>
    <property type="evidence" value="ECO:0007669"/>
    <property type="project" value="InterPro"/>
</dbReference>
<evidence type="ECO:0000256" key="1">
    <source>
        <dbReference type="SAM" id="MobiDB-lite"/>
    </source>
</evidence>
<dbReference type="Proteomes" id="UP000007800">
    <property type="component" value="Unassembled WGS sequence"/>
</dbReference>
<dbReference type="Pfam" id="PF01336">
    <property type="entry name" value="tRNA_anti-codon"/>
    <property type="match status" value="1"/>
</dbReference>
<feature type="compositionally biased region" description="Basic and acidic residues" evidence="1">
    <location>
        <begin position="425"/>
        <end position="435"/>
    </location>
</feature>
<feature type="domain" description="OB" evidence="2">
    <location>
        <begin position="61"/>
        <end position="137"/>
    </location>
</feature>
<dbReference type="EMBL" id="GG684495">
    <property type="protein sequence ID" value="EER01092.1"/>
    <property type="molecule type" value="Genomic_DNA"/>
</dbReference>
<reference evidence="3 4" key="1">
    <citation type="submission" date="2008-07" db="EMBL/GenBank/DDBJ databases">
        <authorList>
            <person name="El-Sayed N."/>
            <person name="Caler E."/>
            <person name="Inman J."/>
            <person name="Amedeo P."/>
            <person name="Hass B."/>
            <person name="Wortman J."/>
        </authorList>
    </citation>
    <scope>NUCLEOTIDE SEQUENCE [LARGE SCALE GENOMIC DNA]</scope>
    <source>
        <strain evidence="4">ATCC 50983 / TXsc</strain>
    </source>
</reference>
<feature type="region of interest" description="Disordered" evidence="1">
    <location>
        <begin position="415"/>
        <end position="452"/>
    </location>
</feature>
<evidence type="ECO:0000313" key="3">
    <source>
        <dbReference type="EMBL" id="EER01092.1"/>
    </source>
</evidence>
<sequence length="467" mass="52335">MPSRPIQLDSIPIERAAPFHLKCLASTLHSPACSLKASKGHPALCVAYSGQEQQPILTEKVAVRGMIVGVRRGPKLVEMSIDDGSGELLSCVLWESSAEAWRQLPDEATELLCRVVGVKGHLRTFRNKLQIRITSLEGIYDYLPDQEAQWWLDVVEEWDLVQTRIFEHCICPRPAEIIQLGPISCQRYTLCPCRCHRRPDFPCYVSDCARRLPPAFASAVAAYRTVIRVLIDWRRHKGTIPSSSEIRDFRRAFEATYTRYHVPFDENGTSIRLSGKCVSKCVAAMAIEELVTSGELSRDEDGTLKAHDLRREALDSVRHWVASADDTQPQKVSVGELGSAIYMKIRGEVYFYVVMEDIDEVGGVFYHFEHDDLVLSRDTPTPVDNLKRLDSAIRAKTLTRSFLDIRTPFELTRVTNDGDGLPDEPTVKEASKETAIETSSVTSSSSQSSWGLDVDTSNTVTELSIMT</sequence>
<dbReference type="GeneID" id="9057780"/>
<name>C5LQA2_PERM5</name>
<dbReference type="SUPFAM" id="SSF50249">
    <property type="entry name" value="Nucleic acid-binding proteins"/>
    <property type="match status" value="1"/>
</dbReference>
<dbReference type="InterPro" id="IPR012340">
    <property type="entry name" value="NA-bd_OB-fold"/>
</dbReference>
<dbReference type="InParanoid" id="C5LQA2"/>
<gene>
    <name evidence="3" type="ORF">Pmar_PMAR005439</name>
</gene>
<dbReference type="OrthoDB" id="77828at2759"/>
<dbReference type="AlphaFoldDB" id="C5LQA2"/>
<dbReference type="RefSeq" id="XP_002768374.1">
    <property type="nucleotide sequence ID" value="XM_002768328.1"/>
</dbReference>
<dbReference type="InterPro" id="IPR004365">
    <property type="entry name" value="NA-bd_OB_tRNA"/>
</dbReference>
<accession>C5LQA2</accession>
<keyword evidence="4" id="KW-1185">Reference proteome</keyword>
<dbReference type="Gene3D" id="2.40.50.140">
    <property type="entry name" value="Nucleic acid-binding proteins"/>
    <property type="match status" value="1"/>
</dbReference>
<protein>
    <recommendedName>
        <fullName evidence="2">OB domain-containing protein</fullName>
    </recommendedName>
</protein>
<feature type="non-terminal residue" evidence="3">
    <location>
        <position position="467"/>
    </location>
</feature>
<evidence type="ECO:0000259" key="2">
    <source>
        <dbReference type="Pfam" id="PF01336"/>
    </source>
</evidence>
<proteinExistence type="predicted"/>
<dbReference type="CDD" id="cd03524">
    <property type="entry name" value="RPA2_OBF_family"/>
    <property type="match status" value="1"/>
</dbReference>